<dbReference type="AlphaFoldDB" id="A0A8S1QQR3"/>
<gene>
    <name evidence="1" type="ORF">PPRIM_AZ9-3.1.T2220003</name>
</gene>
<protein>
    <submittedName>
        <fullName evidence="1">Uncharacterized protein</fullName>
    </submittedName>
</protein>
<evidence type="ECO:0000313" key="1">
    <source>
        <dbReference type="EMBL" id="CAD8118056.1"/>
    </source>
</evidence>
<organism evidence="1 2">
    <name type="scientific">Paramecium primaurelia</name>
    <dbReference type="NCBI Taxonomy" id="5886"/>
    <lineage>
        <taxon>Eukaryota</taxon>
        <taxon>Sar</taxon>
        <taxon>Alveolata</taxon>
        <taxon>Ciliophora</taxon>
        <taxon>Intramacronucleata</taxon>
        <taxon>Oligohymenophorea</taxon>
        <taxon>Peniculida</taxon>
        <taxon>Parameciidae</taxon>
        <taxon>Paramecium</taxon>
    </lineage>
</organism>
<proteinExistence type="predicted"/>
<evidence type="ECO:0000313" key="2">
    <source>
        <dbReference type="Proteomes" id="UP000688137"/>
    </source>
</evidence>
<keyword evidence="2" id="KW-1185">Reference proteome</keyword>
<name>A0A8S1QQR3_PARPR</name>
<sequence>MGYVIAKMQEIKYIDIQQIIKIKRFQRGIQSRNLKPFTNEGSIVNKRQLDDEHIIQCRKQLDPCSLMELWSQIISLNYLNLALFIDQRRFLVKIHDCLDRFFITAGLFLVYCYFRQGTQFFEGKD</sequence>
<comment type="caution">
    <text evidence="1">The sequence shown here is derived from an EMBL/GenBank/DDBJ whole genome shotgun (WGS) entry which is preliminary data.</text>
</comment>
<dbReference type="EMBL" id="CAJJDM010000231">
    <property type="protein sequence ID" value="CAD8118056.1"/>
    <property type="molecule type" value="Genomic_DNA"/>
</dbReference>
<dbReference type="Proteomes" id="UP000688137">
    <property type="component" value="Unassembled WGS sequence"/>
</dbReference>
<accession>A0A8S1QQR3</accession>
<reference evidence="1" key="1">
    <citation type="submission" date="2021-01" db="EMBL/GenBank/DDBJ databases">
        <authorList>
            <consortium name="Genoscope - CEA"/>
            <person name="William W."/>
        </authorList>
    </citation>
    <scope>NUCLEOTIDE SEQUENCE</scope>
</reference>